<evidence type="ECO:0000313" key="4">
    <source>
        <dbReference type="Proteomes" id="UP000600101"/>
    </source>
</evidence>
<evidence type="ECO:0000256" key="1">
    <source>
        <dbReference type="SAM" id="MobiDB-lite"/>
    </source>
</evidence>
<evidence type="ECO:0000256" key="2">
    <source>
        <dbReference type="SAM" id="SignalP"/>
    </source>
</evidence>
<dbReference type="RefSeq" id="WP_186773055.1">
    <property type="nucleotide sequence ID" value="NZ_JACOMF010000049.1"/>
</dbReference>
<gene>
    <name evidence="3" type="ORF">H7965_23730</name>
</gene>
<keyword evidence="2" id="KW-0732">Signal</keyword>
<feature type="signal peptide" evidence="2">
    <location>
        <begin position="1"/>
        <end position="23"/>
    </location>
</feature>
<protein>
    <recommendedName>
        <fullName evidence="5">Tetratricopeptide repeat protein</fullName>
    </recommendedName>
</protein>
<name>A0A9X0R2C1_9PROT</name>
<proteinExistence type="predicted"/>
<dbReference type="EMBL" id="JACOMF010000049">
    <property type="protein sequence ID" value="MBC4018301.1"/>
    <property type="molecule type" value="Genomic_DNA"/>
</dbReference>
<evidence type="ECO:0008006" key="5">
    <source>
        <dbReference type="Google" id="ProtNLM"/>
    </source>
</evidence>
<sequence length="974" mass="100407">MRGRSAAAALLAVVLGLLPVAGAAEPARVAVRVGDHPGHGRIVFDWPAPPAFTQERQGDRLLLRFPPGSAVDLAGARRPPRNIAGVAQEEGAIGITLRPGARPRVFRLGSRIVVDALDPAPAAATAPPAAERSAPLAGGPGRGRRAARRAAVPVVAAPPAPVAAPLPMVAMAELLPPGAIMPGPAAPDPVPASASPPILAAPAAVPALPPTAAALPVRLLAQPGRDRGILLPYPAGTGAVLLRRGETMLLAVDDVTPLNLAALRHDPVFGGLEAEAVPGGMLLRLPLAPPAALRARREPRGWVLEAHRPAELRDTTTGSRPMVLAAEGDPASRLAIHAAQPTRVLTVTDPESGMPLLLGLVAAAGQAMPVPRRLPELDLPETLLGVAVLARADRVVLRAGADRFILGAVGARLALDGAAAQPAAAPAMTRAFDVPTLPPAQLLERVRSLQASTAAMPPLTRAPQRRAAAEALLALGLPQEAQAMVALGMAESPSAAADPAMRALAGAAALLAGRLAEADPLRDAALPESDELTFWRAALAAALGNPGAAAPGLAATLPLLLDYPAALRARLLPPVALALAEAGVVAPLQRLLAAAPPGLDLSLARAVLAEVLGRPEEALAGYDRIAAGRDRQARARALRRAVELRLAIGQLEPAAAARALETALYAWRGDEEELAARLRLAELRRLAGDPRGAMALLRETEPLFPEGAAALRAGISGAFVAALEGESPLAAVAMFDAYPELLPPGEASEQAVLLLAGRLMALELTDRAAVLLRQATERATGAQRASLGMRLASLRLGEGDAAGALAALEQSAVAEVPAPLRRSRTILQAQAEARSGRFSDARDLLRPLGAEAQEPLAELLVEAQDWPGAAAALGAHLRDSIPPLPAPLDEPQQRLLLRQAAILALAGDEAGAAAVRAEYAPRLPDGPISEAFGALTADPMRGLTDLPRLQQELQVFRSLPRRLEAFRAGTSLTR</sequence>
<evidence type="ECO:0000313" key="3">
    <source>
        <dbReference type="EMBL" id="MBC4018301.1"/>
    </source>
</evidence>
<organism evidence="3 4">
    <name type="scientific">Siccirubricoccus deserti</name>
    <dbReference type="NCBI Taxonomy" id="2013562"/>
    <lineage>
        <taxon>Bacteria</taxon>
        <taxon>Pseudomonadati</taxon>
        <taxon>Pseudomonadota</taxon>
        <taxon>Alphaproteobacteria</taxon>
        <taxon>Acetobacterales</taxon>
        <taxon>Roseomonadaceae</taxon>
        <taxon>Siccirubricoccus</taxon>
    </lineage>
</organism>
<comment type="caution">
    <text evidence="3">The sequence shown here is derived from an EMBL/GenBank/DDBJ whole genome shotgun (WGS) entry which is preliminary data.</text>
</comment>
<feature type="compositionally biased region" description="Low complexity" evidence="1">
    <location>
        <begin position="123"/>
        <end position="137"/>
    </location>
</feature>
<dbReference type="AlphaFoldDB" id="A0A9X0R2C1"/>
<accession>A0A9X0R2C1</accession>
<feature type="chain" id="PRO_5040918107" description="Tetratricopeptide repeat protein" evidence="2">
    <location>
        <begin position="24"/>
        <end position="974"/>
    </location>
</feature>
<reference evidence="3" key="1">
    <citation type="submission" date="2020-08" db="EMBL/GenBank/DDBJ databases">
        <authorList>
            <person name="Hu Y."/>
            <person name="Nguyen S.V."/>
            <person name="Li F."/>
            <person name="Fanning S."/>
        </authorList>
    </citation>
    <scope>NUCLEOTIDE SEQUENCE</scope>
    <source>
        <strain evidence="3">SYSU D8009</strain>
    </source>
</reference>
<dbReference type="Proteomes" id="UP000600101">
    <property type="component" value="Unassembled WGS sequence"/>
</dbReference>
<feature type="region of interest" description="Disordered" evidence="1">
    <location>
        <begin position="123"/>
        <end position="143"/>
    </location>
</feature>
<keyword evidence="4" id="KW-1185">Reference proteome</keyword>